<dbReference type="Proteomes" id="UP001140011">
    <property type="component" value="Unassembled WGS sequence"/>
</dbReference>
<feature type="region of interest" description="Disordered" evidence="1">
    <location>
        <begin position="247"/>
        <end position="266"/>
    </location>
</feature>
<keyword evidence="3" id="KW-1185">Reference proteome</keyword>
<sequence>PSRPRPAAPLSNNSYTRKVQIKNASNTESEDERRKSKKRAYDQKRRLELEADPEKLDARKAQKAASYRKCTEAKRLKLIQERDKLLAENIVIPGPSIVSATVAPPTTKPATAGPSVVSATAAPLTTEAATAGSSVVSATAAPPTTKVAIPVPSIVSATAAPLTTEAATAGPSVVSATAAPPTLKVPSLGPMIAFKRAERYTDTSDKADAKRARERRNYANRQLKIRARPKAEVDEYEDGRKVYFKDQYQRRKANKSPAAKEKDKRRWAETYQHQRNQTIAAAVRQRDTDLLELERDIPIPTTCGEDHARVFHFNARKSSLDSSLTAIRNRIIAGFGPKIVAISDNYMDMKPAMHGWAFMHTRLYPEKGTRKCMARLVVGYDNRTFGNRIIRSDETEHTISLFIGEPGSVTPCLQVLFAYLPTSSSGYSAYHQATTELVAEIDRAEYPLIIMGDLNARMGAAVGDTESCTRGALLHQLTVDRGFKLFNNLPQVKNKPTYSKSAPDWPEKVVHGSSIIDYAIAQNSALSAIRAFQLIDTHATEESSAKTKIHSDHRPLELVLALPISAE</sequence>
<proteinExistence type="predicted"/>
<dbReference type="OrthoDB" id="5549358at2759"/>
<dbReference type="SUPFAM" id="SSF56219">
    <property type="entry name" value="DNase I-like"/>
    <property type="match status" value="1"/>
</dbReference>
<protein>
    <recommendedName>
        <fullName evidence="4">Endonuclease/exonuclease/phosphatase domain-containing protein</fullName>
    </recommendedName>
</protein>
<dbReference type="Gene3D" id="3.60.10.10">
    <property type="entry name" value="Endonuclease/exonuclease/phosphatase"/>
    <property type="match status" value="1"/>
</dbReference>
<organism evidence="2 3">
    <name type="scientific">Coemansia pectinata</name>
    <dbReference type="NCBI Taxonomy" id="1052879"/>
    <lineage>
        <taxon>Eukaryota</taxon>
        <taxon>Fungi</taxon>
        <taxon>Fungi incertae sedis</taxon>
        <taxon>Zoopagomycota</taxon>
        <taxon>Kickxellomycotina</taxon>
        <taxon>Kickxellomycetes</taxon>
        <taxon>Kickxellales</taxon>
        <taxon>Kickxellaceae</taxon>
        <taxon>Coemansia</taxon>
    </lineage>
</organism>
<evidence type="ECO:0000313" key="3">
    <source>
        <dbReference type="Proteomes" id="UP001140011"/>
    </source>
</evidence>
<dbReference type="AlphaFoldDB" id="A0A9W8L8V3"/>
<dbReference type="InterPro" id="IPR036691">
    <property type="entry name" value="Endo/exonu/phosph_ase_sf"/>
</dbReference>
<name>A0A9W8L8V3_9FUNG</name>
<feature type="non-terminal residue" evidence="2">
    <location>
        <position position="1"/>
    </location>
</feature>
<reference evidence="2" key="1">
    <citation type="submission" date="2022-07" db="EMBL/GenBank/DDBJ databases">
        <title>Phylogenomic reconstructions and comparative analyses of Kickxellomycotina fungi.</title>
        <authorList>
            <person name="Reynolds N.K."/>
            <person name="Stajich J.E."/>
            <person name="Barry K."/>
            <person name="Grigoriev I.V."/>
            <person name="Crous P."/>
            <person name="Smith M.E."/>
        </authorList>
    </citation>
    <scope>NUCLEOTIDE SEQUENCE</scope>
    <source>
        <strain evidence="2">BCRC 34297</strain>
    </source>
</reference>
<dbReference type="EMBL" id="JANBUH010000955">
    <property type="protein sequence ID" value="KAJ2748828.1"/>
    <property type="molecule type" value="Genomic_DNA"/>
</dbReference>
<feature type="region of interest" description="Disordered" evidence="1">
    <location>
        <begin position="1"/>
        <end position="67"/>
    </location>
</feature>
<accession>A0A9W8L8V3</accession>
<comment type="caution">
    <text evidence="2">The sequence shown here is derived from an EMBL/GenBank/DDBJ whole genome shotgun (WGS) entry which is preliminary data.</text>
</comment>
<feature type="compositionally biased region" description="Polar residues" evidence="1">
    <location>
        <begin position="10"/>
        <end position="27"/>
    </location>
</feature>
<evidence type="ECO:0000313" key="2">
    <source>
        <dbReference type="EMBL" id="KAJ2748828.1"/>
    </source>
</evidence>
<evidence type="ECO:0000256" key="1">
    <source>
        <dbReference type="SAM" id="MobiDB-lite"/>
    </source>
</evidence>
<feature type="compositionally biased region" description="Basic and acidic residues" evidence="1">
    <location>
        <begin position="31"/>
        <end position="60"/>
    </location>
</feature>
<gene>
    <name evidence="2" type="ORF">GGI19_005949</name>
</gene>
<evidence type="ECO:0008006" key="4">
    <source>
        <dbReference type="Google" id="ProtNLM"/>
    </source>
</evidence>